<dbReference type="PROSITE" id="PS00092">
    <property type="entry name" value="N6_MTASE"/>
    <property type="match status" value="1"/>
</dbReference>
<dbReference type="PANTHER" id="PTHR42998:SF1">
    <property type="entry name" value="TYPE I RESTRICTION ENZYME HINDI METHYLASE SUBUNIT"/>
    <property type="match status" value="1"/>
</dbReference>
<comment type="similarity">
    <text evidence="1">Belongs to the N(4)/N(6)-methyltransferase family.</text>
</comment>
<organism evidence="7 8">
    <name type="scientific">Alitibacter langaaensis DSM 22999</name>
    <dbReference type="NCBI Taxonomy" id="1122935"/>
    <lineage>
        <taxon>Bacteria</taxon>
        <taxon>Pseudomonadati</taxon>
        <taxon>Pseudomonadota</taxon>
        <taxon>Gammaproteobacteria</taxon>
        <taxon>Pasteurellales</taxon>
        <taxon>Pasteurellaceae</taxon>
        <taxon>Alitibacter</taxon>
    </lineage>
</organism>
<dbReference type="RefSeq" id="WP_207774999.1">
    <property type="nucleotide sequence ID" value="NZ_QENU01000004.1"/>
</dbReference>
<sequence length="828" mass="94557">MKQPTANSQQPTANSQQPTANSQQPTANSQQPTANSQQPTANSQQPTANSQQPTANSQQPTANSQQPTANSQQPTANSQQLTANSQQPTANSQQPTANSQQPTANKQTFSLLKNDFDNEYGNLDIEYQGFLTEHLNPTPKSNFKKANGTKNEQYYKWQFLYALINSGLVAKDYIGTEIHFPKGNKSSTALKIDAVIFDDKDWFIHYQNYHLKNDLDSLEWLRDHMIVAIEFKKEDNKNISDVWDKQLKAYMKESNKNFCLGILYDTERLYLFKKHNGKFLRFSDEYNTKGDESKTKDLSLNLPDPYLNIPNFDVILDIENEKEKDLSKQTIWDLDIISGVHSTQINDVMSSILRTMDKVGLTNQRGFEILIQILSLKIFDEKRNEKNTSHYLDFYITPDEKKYQSLADDNIQQFLSRIHQLREKASGEYFRILENNAFDDKNENHIKVLIEVITQFQNYSFVRSHKTDLYQLVFYKFATPFAKDNNAQFVTPLPLIDFLVKIVNPRNGETVIDPTVGIADFLSVSYVNSNSKLDDGNIFGMDIDEQMVMLATLNMLLNGDGNATIEAKSGYGSLLSKFDHKGNILELVPSMNQNGNWDNRPDKNKLKKFDVVLTNPPFGEDRAFTPKDDKDKAVIECYELWNLYGSKGNDNETDDNKKSKKQAKKIDLGVVFLENAYRILEDGGRMGIVLSNSIASIDSHKIARQWLMDKMRIVAIFDLPANVFAETGVNTSIIVAYKPTADELQKLKMKNYQVFAKDIKKVGYEVKTSKRVKQFVPTYKIDYKTFEVQIDDEGNPLLDEDFSQTIADFKAWCVSQEEALQNMFIKAK</sequence>
<evidence type="ECO:0000256" key="4">
    <source>
        <dbReference type="ARBA" id="ARBA00022747"/>
    </source>
</evidence>
<evidence type="ECO:0000256" key="3">
    <source>
        <dbReference type="ARBA" id="ARBA00022679"/>
    </source>
</evidence>
<keyword evidence="4" id="KW-0680">Restriction system</keyword>
<feature type="region of interest" description="Disordered" evidence="5">
    <location>
        <begin position="1"/>
        <end position="104"/>
    </location>
</feature>
<evidence type="ECO:0000256" key="2">
    <source>
        <dbReference type="ARBA" id="ARBA00022603"/>
    </source>
</evidence>
<keyword evidence="2" id="KW-0489">Methyltransferase</keyword>
<dbReference type="SUPFAM" id="SSF53335">
    <property type="entry name" value="S-adenosyl-L-methionine-dependent methyltransferases"/>
    <property type="match status" value="1"/>
</dbReference>
<dbReference type="InterPro" id="IPR002052">
    <property type="entry name" value="DNA_methylase_N6_adenine_CS"/>
</dbReference>
<evidence type="ECO:0000313" key="7">
    <source>
        <dbReference type="EMBL" id="PVX39801.1"/>
    </source>
</evidence>
<dbReference type="Gene3D" id="3.40.50.150">
    <property type="entry name" value="Vaccinia Virus protein VP39"/>
    <property type="match status" value="1"/>
</dbReference>
<name>A0A2U0T868_9PAST</name>
<evidence type="ECO:0000259" key="6">
    <source>
        <dbReference type="Pfam" id="PF02384"/>
    </source>
</evidence>
<protein>
    <submittedName>
        <fullName evidence="7">Type I restriction enzyme M protein</fullName>
    </submittedName>
</protein>
<gene>
    <name evidence="7" type="ORF">C8D76_1042</name>
</gene>
<dbReference type="PRINTS" id="PR00507">
    <property type="entry name" value="N12N6MTFRASE"/>
</dbReference>
<feature type="domain" description="DNA methylase adenine-specific" evidence="6">
    <location>
        <begin position="468"/>
        <end position="766"/>
    </location>
</feature>
<dbReference type="Pfam" id="PF02384">
    <property type="entry name" value="N6_Mtase"/>
    <property type="match status" value="1"/>
</dbReference>
<dbReference type="GO" id="GO:0009307">
    <property type="term" value="P:DNA restriction-modification system"/>
    <property type="evidence" value="ECO:0007669"/>
    <property type="project" value="UniProtKB-KW"/>
</dbReference>
<keyword evidence="8" id="KW-1185">Reference proteome</keyword>
<dbReference type="GO" id="GO:0032259">
    <property type="term" value="P:methylation"/>
    <property type="evidence" value="ECO:0007669"/>
    <property type="project" value="UniProtKB-KW"/>
</dbReference>
<evidence type="ECO:0000313" key="8">
    <source>
        <dbReference type="Proteomes" id="UP000245909"/>
    </source>
</evidence>
<keyword evidence="3" id="KW-0808">Transferase</keyword>
<dbReference type="Proteomes" id="UP000245909">
    <property type="component" value="Unassembled WGS sequence"/>
</dbReference>
<dbReference type="InterPro" id="IPR003356">
    <property type="entry name" value="DNA_methylase_A-5"/>
</dbReference>
<reference evidence="7 8" key="1">
    <citation type="submission" date="2018-05" db="EMBL/GenBank/DDBJ databases">
        <title>Genomic Encyclopedia of Type Strains, Phase IV (KMG-IV): sequencing the most valuable type-strain genomes for metagenomic binning, comparative biology and taxonomic classification.</title>
        <authorList>
            <person name="Goeker M."/>
        </authorList>
    </citation>
    <scope>NUCLEOTIDE SEQUENCE [LARGE SCALE GENOMIC DNA]</scope>
    <source>
        <strain evidence="7 8">DSM 22999</strain>
    </source>
</reference>
<proteinExistence type="inferred from homology"/>
<dbReference type="InterPro" id="IPR029063">
    <property type="entry name" value="SAM-dependent_MTases_sf"/>
</dbReference>
<accession>A0A2U0T868</accession>
<dbReference type="EMBL" id="QENU01000004">
    <property type="protein sequence ID" value="PVX39801.1"/>
    <property type="molecule type" value="Genomic_DNA"/>
</dbReference>
<dbReference type="GO" id="GO:0008170">
    <property type="term" value="F:N-methyltransferase activity"/>
    <property type="evidence" value="ECO:0007669"/>
    <property type="project" value="InterPro"/>
</dbReference>
<dbReference type="InterPro" id="IPR052916">
    <property type="entry name" value="Type-I_RE_MTase_Subunit"/>
</dbReference>
<evidence type="ECO:0000256" key="5">
    <source>
        <dbReference type="SAM" id="MobiDB-lite"/>
    </source>
</evidence>
<dbReference type="PANTHER" id="PTHR42998">
    <property type="entry name" value="TYPE I RESTRICTION ENZYME HINDVIIP M PROTEIN-RELATED"/>
    <property type="match status" value="1"/>
</dbReference>
<comment type="caution">
    <text evidence="7">The sequence shown here is derived from an EMBL/GenBank/DDBJ whole genome shotgun (WGS) entry which is preliminary data.</text>
</comment>
<dbReference type="AlphaFoldDB" id="A0A2U0T868"/>
<evidence type="ECO:0000256" key="1">
    <source>
        <dbReference type="ARBA" id="ARBA00006594"/>
    </source>
</evidence>
<dbReference type="GO" id="GO:0003677">
    <property type="term" value="F:DNA binding"/>
    <property type="evidence" value="ECO:0007669"/>
    <property type="project" value="InterPro"/>
</dbReference>